<name>A0A5D9DEU8_HALER</name>
<evidence type="ECO:0000256" key="1">
    <source>
        <dbReference type="SAM" id="MobiDB-lite"/>
    </source>
</evidence>
<evidence type="ECO:0000313" key="2">
    <source>
        <dbReference type="EMBL" id="TZG41620.1"/>
    </source>
</evidence>
<organism evidence="2 3">
    <name type="scientific">Halomonas eurihalina</name>
    <dbReference type="NCBI Taxonomy" id="42566"/>
    <lineage>
        <taxon>Bacteria</taxon>
        <taxon>Pseudomonadati</taxon>
        <taxon>Pseudomonadota</taxon>
        <taxon>Gammaproteobacteria</taxon>
        <taxon>Oceanospirillales</taxon>
        <taxon>Halomonadaceae</taxon>
        <taxon>Halomonas</taxon>
    </lineage>
</organism>
<feature type="compositionally biased region" description="Polar residues" evidence="1">
    <location>
        <begin position="49"/>
        <end position="72"/>
    </location>
</feature>
<comment type="caution">
    <text evidence="2">The sequence shown here is derived from an EMBL/GenBank/DDBJ whole genome shotgun (WGS) entry which is preliminary data.</text>
</comment>
<dbReference type="AlphaFoldDB" id="A0A5D9DEU8"/>
<dbReference type="Proteomes" id="UP000324260">
    <property type="component" value="Unassembled WGS sequence"/>
</dbReference>
<gene>
    <name evidence="2" type="ORF">FZZ93_02880</name>
</gene>
<dbReference type="RefSeq" id="WP_149320811.1">
    <property type="nucleotide sequence ID" value="NZ_JARWAH010000001.1"/>
</dbReference>
<sequence>MTFNFHEQQNSRRARRLTALCAMLALTLGTLTMTGCNDGGQAPAEEASSMEQESGSVGSQDQMSNDQEQSGF</sequence>
<reference evidence="2 3" key="1">
    <citation type="submission" date="2019-08" db="EMBL/GenBank/DDBJ databases">
        <title>Draft Genome Sequence of Halomonas eurihalina Isolated from Preserved Hide-surface.</title>
        <authorList>
            <person name="Hussain S.A."/>
            <person name="Xu A."/>
            <person name="Sarker M."/>
            <person name="Sommers C."/>
        </authorList>
    </citation>
    <scope>NUCLEOTIDE SEQUENCE [LARGE SCALE GENOMIC DNA]</scope>
    <source>
        <strain evidence="2 3">MS1</strain>
    </source>
</reference>
<dbReference type="EMBL" id="VTPU01000001">
    <property type="protein sequence ID" value="TZG41620.1"/>
    <property type="molecule type" value="Genomic_DNA"/>
</dbReference>
<evidence type="ECO:0000313" key="3">
    <source>
        <dbReference type="Proteomes" id="UP000324260"/>
    </source>
</evidence>
<feature type="region of interest" description="Disordered" evidence="1">
    <location>
        <begin position="32"/>
        <end position="72"/>
    </location>
</feature>
<accession>A0A5D9DEU8</accession>
<proteinExistence type="predicted"/>
<protein>
    <submittedName>
        <fullName evidence="2">Uncharacterized protein</fullName>
    </submittedName>
</protein>
<keyword evidence="3" id="KW-1185">Reference proteome</keyword>